<evidence type="ECO:0000259" key="1">
    <source>
        <dbReference type="PROSITE" id="PS51462"/>
    </source>
</evidence>
<organism evidence="2 3">
    <name type="scientific">Skeletonema marinoi</name>
    <dbReference type="NCBI Taxonomy" id="267567"/>
    <lineage>
        <taxon>Eukaryota</taxon>
        <taxon>Sar</taxon>
        <taxon>Stramenopiles</taxon>
        <taxon>Ochrophyta</taxon>
        <taxon>Bacillariophyta</taxon>
        <taxon>Coscinodiscophyceae</taxon>
        <taxon>Thalassiosirophycidae</taxon>
        <taxon>Thalassiosirales</taxon>
        <taxon>Skeletonemataceae</taxon>
        <taxon>Skeletonema</taxon>
        <taxon>Skeletonema marinoi-dohrnii complex</taxon>
    </lineage>
</organism>
<dbReference type="SUPFAM" id="SSF55811">
    <property type="entry name" value="Nudix"/>
    <property type="match status" value="1"/>
</dbReference>
<dbReference type="EC" id="3.6.1.-" evidence="2"/>
<dbReference type="EMBL" id="JATAAI010000015">
    <property type="protein sequence ID" value="KAK1740776.1"/>
    <property type="molecule type" value="Genomic_DNA"/>
</dbReference>
<keyword evidence="2" id="KW-0378">Hydrolase</keyword>
<dbReference type="GO" id="GO:0016787">
    <property type="term" value="F:hydrolase activity"/>
    <property type="evidence" value="ECO:0007669"/>
    <property type="project" value="UniProtKB-KW"/>
</dbReference>
<comment type="caution">
    <text evidence="2">The sequence shown here is derived from an EMBL/GenBank/DDBJ whole genome shotgun (WGS) entry which is preliminary data.</text>
</comment>
<accession>A0AAD8Y8L8</accession>
<evidence type="ECO:0000313" key="3">
    <source>
        <dbReference type="Proteomes" id="UP001224775"/>
    </source>
</evidence>
<reference evidence="2" key="1">
    <citation type="submission" date="2023-06" db="EMBL/GenBank/DDBJ databases">
        <title>Survivors Of The Sea: Transcriptome response of Skeletonema marinoi to long-term dormancy.</title>
        <authorList>
            <person name="Pinder M.I.M."/>
            <person name="Kourtchenko O."/>
            <person name="Robertson E.K."/>
            <person name="Larsson T."/>
            <person name="Maumus F."/>
            <person name="Osuna-Cruz C.M."/>
            <person name="Vancaester E."/>
            <person name="Stenow R."/>
            <person name="Vandepoele K."/>
            <person name="Ploug H."/>
            <person name="Bruchert V."/>
            <person name="Godhe A."/>
            <person name="Topel M."/>
        </authorList>
    </citation>
    <scope>NUCLEOTIDE SEQUENCE</scope>
    <source>
        <strain evidence="2">R05AC</strain>
    </source>
</reference>
<dbReference type="CDD" id="cd03676">
    <property type="entry name" value="NUDIX_Tnr3_like"/>
    <property type="match status" value="1"/>
</dbReference>
<dbReference type="InterPro" id="IPR015797">
    <property type="entry name" value="NUDIX_hydrolase-like_dom_sf"/>
</dbReference>
<proteinExistence type="predicted"/>
<dbReference type="Gene3D" id="3.90.79.10">
    <property type="entry name" value="Nucleoside Triphosphate Pyrophosphohydrolase"/>
    <property type="match status" value="1"/>
</dbReference>
<name>A0AAD8Y8L8_9STRA</name>
<dbReference type="PROSITE" id="PS51462">
    <property type="entry name" value="NUDIX"/>
    <property type="match status" value="1"/>
</dbReference>
<dbReference type="InterPro" id="IPR000086">
    <property type="entry name" value="NUDIX_hydrolase_dom"/>
</dbReference>
<dbReference type="Pfam" id="PF00293">
    <property type="entry name" value="NUDIX"/>
    <property type="match status" value="1"/>
</dbReference>
<evidence type="ECO:0000313" key="2">
    <source>
        <dbReference type="EMBL" id="KAK1740776.1"/>
    </source>
</evidence>
<dbReference type="AlphaFoldDB" id="A0AAD8Y8L8"/>
<keyword evidence="3" id="KW-1185">Reference proteome</keyword>
<gene>
    <name evidence="2" type="ORF">QTG54_008871</name>
</gene>
<sequence>MAACCVLRLNNSFLLRTTSSAAIGRRMMSSSTASANNPPTLLQRIQALDKSSLAPSYTALVLFYPSPSSQYAVVGHVQNSLMKSTLINCKNDQGEPIFVLEEKRSNQLGTVKDILRLNVDVQYERNNTNDDAYEPAELFQRRTESFAQVTKKVVSRQHSDIYPVYPFVERMDPLYDDNVILAHVNRSTAAYLGIDSVGVHLNCYVRQNNVIQGVWLAKRASTKSHHPNYWDTTVAGGQPHNLSLYDNIVKEAHEEAGVPSEWLRNDASNKAFSDHTHDPLTITTAKEDGSCMKRSFYYSFDLQVPDEWQPTPVDGEVQEFKLYSIEELDRELRFGQSLRPAMRAVLLDFMMRHGLFKDVEGEVDRSELSKAMRRERIRLW</sequence>
<protein>
    <submittedName>
        <fullName evidence="2">Nudix hydrolase</fullName>
        <ecNumber evidence="2">3.6.1.-</ecNumber>
    </submittedName>
</protein>
<feature type="domain" description="Nudix hydrolase" evidence="1">
    <location>
        <begin position="192"/>
        <end position="351"/>
    </location>
</feature>
<dbReference type="Proteomes" id="UP001224775">
    <property type="component" value="Unassembled WGS sequence"/>
</dbReference>